<proteinExistence type="predicted"/>
<evidence type="ECO:0000313" key="1">
    <source>
        <dbReference type="EMBL" id="CCE24926.1"/>
    </source>
</evidence>
<protein>
    <recommendedName>
        <fullName evidence="3">Phage protein</fullName>
    </recommendedName>
</protein>
<organism evidence="1 2">
    <name type="scientific">Methylotuvimicrobium alcaliphilum (strain DSM 19304 / NCIMB 14124 / VKM B-2133 / 20Z)</name>
    <name type="common">Methylomicrobium alcaliphilum</name>
    <dbReference type="NCBI Taxonomy" id="1091494"/>
    <lineage>
        <taxon>Bacteria</taxon>
        <taxon>Pseudomonadati</taxon>
        <taxon>Pseudomonadota</taxon>
        <taxon>Gammaproteobacteria</taxon>
        <taxon>Methylococcales</taxon>
        <taxon>Methylococcaceae</taxon>
        <taxon>Methylotuvimicrobium</taxon>
    </lineage>
</organism>
<dbReference type="Proteomes" id="UP000008315">
    <property type="component" value="Chromosome"/>
</dbReference>
<name>G4T4B5_META2</name>
<dbReference type="RefSeq" id="WP_014149684.1">
    <property type="nucleotide sequence ID" value="NC_016112.1"/>
</dbReference>
<dbReference type="AlphaFoldDB" id="G4T4B5"/>
<dbReference type="Pfam" id="PF14384">
    <property type="entry name" value="BrnA_antitoxin"/>
    <property type="match status" value="1"/>
</dbReference>
<keyword evidence="2" id="KW-1185">Reference proteome</keyword>
<sequence length="105" mass="11794">MHITTKSGRKILLNTEEEDAKITRQAIEDGTHHTDEELAQFRSASEFKELAPLLKSAGRPKAEQTKIPISICLSPDVIDAFKTTGAGWQTRIDEALKEWLKEHPV</sequence>
<dbReference type="PATRIC" id="fig|271065.3.peg.3356"/>
<accession>G4T4B5</accession>
<gene>
    <name evidence="1" type="ordered locus">MEALZ_3261</name>
</gene>
<dbReference type="InterPro" id="IPR025528">
    <property type="entry name" value="BrnA_antitoxin"/>
</dbReference>
<dbReference type="KEGG" id="mah:MEALZ_3261"/>
<dbReference type="EMBL" id="FO082060">
    <property type="protein sequence ID" value="CCE24926.1"/>
    <property type="molecule type" value="Genomic_DNA"/>
</dbReference>
<dbReference type="HOGENOM" id="CLU_140900_0_0_6"/>
<dbReference type="STRING" id="1091494.MEALZ_3261"/>
<evidence type="ECO:0000313" key="2">
    <source>
        <dbReference type="Proteomes" id="UP000008315"/>
    </source>
</evidence>
<evidence type="ECO:0008006" key="3">
    <source>
        <dbReference type="Google" id="ProtNLM"/>
    </source>
</evidence>
<reference evidence="2" key="1">
    <citation type="journal article" date="2012" name="J. Bacteriol.">
        <title>Genome sequence of the haloalkaliphilic methanotrophic bacterium Methylomicrobium alcaliphilum 20Z.</title>
        <authorList>
            <person name="Vuilleumier S."/>
            <person name="Khmelenina V.N."/>
            <person name="Bringel F."/>
            <person name="Reshetnikov A.S."/>
            <person name="Lajus A."/>
            <person name="Mangenot S."/>
            <person name="Rouy Z."/>
            <person name="Op den Camp H.J."/>
            <person name="Jetten M.S."/>
            <person name="Dispirito A.A."/>
            <person name="Dunfield P."/>
            <person name="Klotz M.G."/>
            <person name="Semrau J.D."/>
            <person name="Stein L.Y."/>
            <person name="Barbe V."/>
            <person name="Medigue C."/>
            <person name="Trotsenko Y.A."/>
            <person name="Kalyuzhnaya M.G."/>
        </authorList>
    </citation>
    <scope>NUCLEOTIDE SEQUENCE [LARGE SCALE GENOMIC DNA]</scope>
    <source>
        <strain evidence="2">DSM 19304 / NCIMB 14124 / VKM B-2133 / 20Z</strain>
    </source>
</reference>